<gene>
    <name evidence="7" type="primary">rnpA</name>
    <name evidence="8" type="ORF">COX81_00920</name>
</gene>
<evidence type="ECO:0000256" key="7">
    <source>
        <dbReference type="HAMAP-Rule" id="MF_00227"/>
    </source>
</evidence>
<dbReference type="EC" id="3.1.26.5" evidence="7"/>
<organism evidence="8 9">
    <name type="scientific">Candidatus Magasanikbacteria bacterium CG_4_10_14_0_2_um_filter_37_12</name>
    <dbReference type="NCBI Taxonomy" id="1974637"/>
    <lineage>
        <taxon>Bacteria</taxon>
        <taxon>Candidatus Magasanikiibacteriota</taxon>
    </lineage>
</organism>
<dbReference type="SUPFAM" id="SSF54211">
    <property type="entry name" value="Ribosomal protein S5 domain 2-like"/>
    <property type="match status" value="1"/>
</dbReference>
<dbReference type="Pfam" id="PF00825">
    <property type="entry name" value="Ribonuclease_P"/>
    <property type="match status" value="1"/>
</dbReference>
<dbReference type="InterPro" id="IPR014721">
    <property type="entry name" value="Ribsml_uS5_D2-typ_fold_subgr"/>
</dbReference>
<dbReference type="PANTHER" id="PTHR33992">
    <property type="entry name" value="RIBONUCLEASE P PROTEIN COMPONENT"/>
    <property type="match status" value="1"/>
</dbReference>
<keyword evidence="2 7" id="KW-0819">tRNA processing</keyword>
<evidence type="ECO:0000256" key="3">
    <source>
        <dbReference type="ARBA" id="ARBA00022722"/>
    </source>
</evidence>
<keyword evidence="3 7" id="KW-0540">Nuclease</keyword>
<keyword evidence="4 7" id="KW-0255">Endonuclease</keyword>
<dbReference type="EMBL" id="PFPK01000013">
    <property type="protein sequence ID" value="PIZ95377.1"/>
    <property type="molecule type" value="Genomic_DNA"/>
</dbReference>
<evidence type="ECO:0000256" key="4">
    <source>
        <dbReference type="ARBA" id="ARBA00022759"/>
    </source>
</evidence>
<comment type="caution">
    <text evidence="8">The sequence shown here is derived from an EMBL/GenBank/DDBJ whole genome shotgun (WGS) entry which is preliminary data.</text>
</comment>
<dbReference type="GO" id="GO:0004526">
    <property type="term" value="F:ribonuclease P activity"/>
    <property type="evidence" value="ECO:0007669"/>
    <property type="project" value="UniProtKB-UniRule"/>
</dbReference>
<dbReference type="InterPro" id="IPR020539">
    <property type="entry name" value="RNase_P_CS"/>
</dbReference>
<protein>
    <recommendedName>
        <fullName evidence="7">Ribonuclease P protein component</fullName>
        <shortName evidence="7">RNase P protein</shortName>
        <shortName evidence="7">RNaseP protein</shortName>
        <ecNumber evidence="7">3.1.26.5</ecNumber>
    </recommendedName>
    <alternativeName>
        <fullName evidence="7">Protein C5</fullName>
    </alternativeName>
</protein>
<accession>A0A2M7V964</accession>
<name>A0A2M7V964_9BACT</name>
<dbReference type="PROSITE" id="PS00648">
    <property type="entry name" value="RIBONUCLEASE_P"/>
    <property type="match status" value="1"/>
</dbReference>
<dbReference type="PANTHER" id="PTHR33992:SF1">
    <property type="entry name" value="RIBONUCLEASE P PROTEIN COMPONENT"/>
    <property type="match status" value="1"/>
</dbReference>
<dbReference type="GO" id="GO:0030677">
    <property type="term" value="C:ribonuclease P complex"/>
    <property type="evidence" value="ECO:0007669"/>
    <property type="project" value="TreeGrafter"/>
</dbReference>
<dbReference type="AlphaFoldDB" id="A0A2M7V964"/>
<dbReference type="GO" id="GO:0000049">
    <property type="term" value="F:tRNA binding"/>
    <property type="evidence" value="ECO:0007669"/>
    <property type="project" value="UniProtKB-UniRule"/>
</dbReference>
<reference evidence="9" key="1">
    <citation type="submission" date="2017-09" db="EMBL/GenBank/DDBJ databases">
        <title>Depth-based differentiation of microbial function through sediment-hosted aquifers and enrichment of novel symbionts in the deep terrestrial subsurface.</title>
        <authorList>
            <person name="Probst A.J."/>
            <person name="Ladd B."/>
            <person name="Jarett J.K."/>
            <person name="Geller-Mcgrath D.E."/>
            <person name="Sieber C.M.K."/>
            <person name="Emerson J.B."/>
            <person name="Anantharaman K."/>
            <person name="Thomas B.C."/>
            <person name="Malmstrom R."/>
            <person name="Stieglmeier M."/>
            <person name="Klingl A."/>
            <person name="Woyke T."/>
            <person name="Ryan C.M."/>
            <person name="Banfield J.F."/>
        </authorList>
    </citation>
    <scope>NUCLEOTIDE SEQUENCE [LARGE SCALE GENOMIC DNA]</scope>
</reference>
<dbReference type="InterPro" id="IPR020568">
    <property type="entry name" value="Ribosomal_Su5_D2-typ_SF"/>
</dbReference>
<comment type="function">
    <text evidence="1 7">RNaseP catalyzes the removal of the 5'-leader sequence from pre-tRNA to produce the mature 5'-terminus. It can also cleave other RNA substrates such as 4.5S RNA. The protein component plays an auxiliary but essential role in vivo by binding to the 5'-leader sequence and broadening the substrate specificity of the ribozyme.</text>
</comment>
<keyword evidence="6 7" id="KW-0694">RNA-binding</keyword>
<keyword evidence="5 7" id="KW-0378">Hydrolase</keyword>
<dbReference type="Proteomes" id="UP000228568">
    <property type="component" value="Unassembled WGS sequence"/>
</dbReference>
<dbReference type="GO" id="GO:0001682">
    <property type="term" value="P:tRNA 5'-leader removal"/>
    <property type="evidence" value="ECO:0007669"/>
    <property type="project" value="UniProtKB-UniRule"/>
</dbReference>
<proteinExistence type="inferred from homology"/>
<sequence>MLPKINRLRKMKEWEILFKEGHFVAGQLVNLKIWRVNPAKYSNREFFIDDLKIGFAVGLKISKSAVKRNKLKRQMREVVRLLLKDNVLVKGFFVGMLAKPEIVGKTYDEIERDIVDVLKKAQILK</sequence>
<dbReference type="Gene3D" id="3.30.230.10">
    <property type="match status" value="1"/>
</dbReference>
<comment type="similarity">
    <text evidence="7">Belongs to the RnpA family.</text>
</comment>
<evidence type="ECO:0000256" key="5">
    <source>
        <dbReference type="ARBA" id="ARBA00022801"/>
    </source>
</evidence>
<evidence type="ECO:0000256" key="6">
    <source>
        <dbReference type="ARBA" id="ARBA00022884"/>
    </source>
</evidence>
<comment type="catalytic activity">
    <reaction evidence="7">
        <text>Endonucleolytic cleavage of RNA, removing 5'-extranucleotides from tRNA precursor.</text>
        <dbReference type="EC" id="3.1.26.5"/>
    </reaction>
</comment>
<dbReference type="HAMAP" id="MF_00227">
    <property type="entry name" value="RNase_P"/>
    <property type="match status" value="1"/>
</dbReference>
<evidence type="ECO:0000256" key="1">
    <source>
        <dbReference type="ARBA" id="ARBA00002663"/>
    </source>
</evidence>
<evidence type="ECO:0000313" key="8">
    <source>
        <dbReference type="EMBL" id="PIZ95377.1"/>
    </source>
</evidence>
<comment type="subunit">
    <text evidence="7">Consists of a catalytic RNA component (M1 or rnpB) and a protein subunit.</text>
</comment>
<dbReference type="InterPro" id="IPR000100">
    <property type="entry name" value="RNase_P"/>
</dbReference>
<evidence type="ECO:0000256" key="2">
    <source>
        <dbReference type="ARBA" id="ARBA00022694"/>
    </source>
</evidence>
<dbReference type="GO" id="GO:0042781">
    <property type="term" value="F:3'-tRNA processing endoribonuclease activity"/>
    <property type="evidence" value="ECO:0007669"/>
    <property type="project" value="TreeGrafter"/>
</dbReference>
<evidence type="ECO:0000313" key="9">
    <source>
        <dbReference type="Proteomes" id="UP000228568"/>
    </source>
</evidence>